<accession>A0A4S8NVW6</accession>
<organism evidence="1 2">
    <name type="scientific">Peteryoungia ipomoeae</name>
    <dbReference type="NCBI Taxonomy" id="1210932"/>
    <lineage>
        <taxon>Bacteria</taxon>
        <taxon>Pseudomonadati</taxon>
        <taxon>Pseudomonadota</taxon>
        <taxon>Alphaproteobacteria</taxon>
        <taxon>Hyphomicrobiales</taxon>
        <taxon>Rhizobiaceae</taxon>
        <taxon>Peteryoungia</taxon>
    </lineage>
</organism>
<sequence>MAVCLGVLVPRPLVSPSHEAASRTRQILVLSNPIHTDLALPLDRTVRDAFADLVADGFPLDTGEGTYLVIGWGGRSFYLETPEWSDLKPLPVLRSLTVDRAVMHVDLAADIALDHSQVRTLDLTDDGYRRLLAAIRGSFNREEGRLMIIEGAGYGSVDRFYEAEGLFNALIGCNTWTAAMLREAGITTGFWTPLPQLLELSLDVHAGYSG</sequence>
<evidence type="ECO:0000313" key="1">
    <source>
        <dbReference type="EMBL" id="THV21648.1"/>
    </source>
</evidence>
<proteinExistence type="predicted"/>
<dbReference type="EMBL" id="STGV01000005">
    <property type="protein sequence ID" value="THV21648.1"/>
    <property type="molecule type" value="Genomic_DNA"/>
</dbReference>
<gene>
    <name evidence="1" type="ORF">FAA97_15275</name>
</gene>
<dbReference type="Proteomes" id="UP000308828">
    <property type="component" value="Unassembled WGS sequence"/>
</dbReference>
<dbReference type="AlphaFoldDB" id="A0A4S8NVW6"/>
<dbReference type="NCBIfam" id="TIGR02117">
    <property type="entry name" value="chp_urease_rgn"/>
    <property type="match status" value="1"/>
</dbReference>
<dbReference type="Pfam" id="PF09601">
    <property type="entry name" value="DUF2459"/>
    <property type="match status" value="1"/>
</dbReference>
<evidence type="ECO:0000313" key="2">
    <source>
        <dbReference type="Proteomes" id="UP000308828"/>
    </source>
</evidence>
<keyword evidence="2" id="KW-1185">Reference proteome</keyword>
<name>A0A4S8NVW6_9HYPH</name>
<dbReference type="OrthoDB" id="211174at2"/>
<protein>
    <submittedName>
        <fullName evidence="1">TIGR02117 family protein</fullName>
    </submittedName>
</protein>
<dbReference type="InterPro" id="IPR011727">
    <property type="entry name" value="CHP02117"/>
</dbReference>
<comment type="caution">
    <text evidence="1">The sequence shown here is derived from an EMBL/GenBank/DDBJ whole genome shotgun (WGS) entry which is preliminary data.</text>
</comment>
<reference evidence="1 2" key="1">
    <citation type="submission" date="2019-04" db="EMBL/GenBank/DDBJ databases">
        <title>Genome sequence of strain shin9-1.</title>
        <authorList>
            <person name="Gao J."/>
            <person name="Sun J."/>
        </authorList>
    </citation>
    <scope>NUCLEOTIDE SEQUENCE [LARGE SCALE GENOMIC DNA]</scope>
    <source>
        <strain evidence="2">shin9-1</strain>
    </source>
</reference>